<name>A0A6G0WQ60_9STRA</name>
<accession>A0A6G0WQ60</accession>
<protein>
    <submittedName>
        <fullName evidence="1">Uncharacterized protein</fullName>
    </submittedName>
</protein>
<gene>
    <name evidence="1" type="ORF">Ae201684_012830</name>
</gene>
<dbReference type="EMBL" id="VJMJ01000163">
    <property type="protein sequence ID" value="KAF0729562.1"/>
    <property type="molecule type" value="Genomic_DNA"/>
</dbReference>
<reference evidence="1 2" key="1">
    <citation type="submission" date="2019-07" db="EMBL/GenBank/DDBJ databases">
        <title>Genomics analysis of Aphanomyces spp. identifies a new class of oomycete effector associated with host adaptation.</title>
        <authorList>
            <person name="Gaulin E."/>
        </authorList>
    </citation>
    <scope>NUCLEOTIDE SEQUENCE [LARGE SCALE GENOMIC DNA]</scope>
    <source>
        <strain evidence="1 2">ATCC 201684</strain>
    </source>
</reference>
<keyword evidence="2" id="KW-1185">Reference proteome</keyword>
<comment type="caution">
    <text evidence="1">The sequence shown here is derived from an EMBL/GenBank/DDBJ whole genome shotgun (WGS) entry which is preliminary data.</text>
</comment>
<evidence type="ECO:0000313" key="1">
    <source>
        <dbReference type="EMBL" id="KAF0729562.1"/>
    </source>
</evidence>
<sequence length="84" mass="9294">MRTSLTQNALFSFTRSNVPTSIVDDFVIAVENPAVTMTEAKCKSDFVSSLALLSLSTLMNRTVPSNALWVVCLVLYSHIHTWTT</sequence>
<organism evidence="1 2">
    <name type="scientific">Aphanomyces euteiches</name>
    <dbReference type="NCBI Taxonomy" id="100861"/>
    <lineage>
        <taxon>Eukaryota</taxon>
        <taxon>Sar</taxon>
        <taxon>Stramenopiles</taxon>
        <taxon>Oomycota</taxon>
        <taxon>Saprolegniomycetes</taxon>
        <taxon>Saprolegniales</taxon>
        <taxon>Verrucalvaceae</taxon>
        <taxon>Aphanomyces</taxon>
    </lineage>
</organism>
<proteinExistence type="predicted"/>
<dbReference type="AlphaFoldDB" id="A0A6G0WQ60"/>
<dbReference type="Proteomes" id="UP000481153">
    <property type="component" value="Unassembled WGS sequence"/>
</dbReference>
<evidence type="ECO:0000313" key="2">
    <source>
        <dbReference type="Proteomes" id="UP000481153"/>
    </source>
</evidence>